<dbReference type="GO" id="GO:0016757">
    <property type="term" value="F:glycosyltransferase activity"/>
    <property type="evidence" value="ECO:0007669"/>
    <property type="project" value="UniProtKB-KW"/>
</dbReference>
<sequence>MTATGGERLPYGDGCMNPIDMHYQGCGCPPDPRTRLYPEVLDRLWFHQLFQQEDQPPKASRRLVVAYVLPHHSVTGGMKMLCEHLRLLCERGHFVIAVHWSDTETRAVPPWFDVKVDLELVLRLNQRLRDVLYQYVMKLDVVVVGWFTQITAVLSEVGCPVMYFEQGHEYLFADPIRFSKHHDYSRSDRKFHAAMHLPVALAAVSNAPQTILERHFGRLAMQVPNGIDSSSSCRGKEGFDIALTALQALAQHVRFETVWILQKEPVEPLLSAARHLGVRFIQDPPQEDIPEYYRGHDAFLFCSRYEGFGMPVLEAMASGVPTVCTLTV</sequence>
<dbReference type="InterPro" id="IPR001296">
    <property type="entry name" value="Glyco_trans_1"/>
</dbReference>
<gene>
    <name evidence="3" type="ORF">CYMTET_27588</name>
</gene>
<keyword evidence="1" id="KW-0808">Transferase</keyword>
<evidence type="ECO:0000313" key="3">
    <source>
        <dbReference type="EMBL" id="KAK3263617.1"/>
    </source>
</evidence>
<name>A0AAE0FPH3_9CHLO</name>
<dbReference type="Gene3D" id="3.40.50.2000">
    <property type="entry name" value="Glycogen Phosphorylase B"/>
    <property type="match status" value="1"/>
</dbReference>
<evidence type="ECO:0000256" key="1">
    <source>
        <dbReference type="ARBA" id="ARBA00022676"/>
    </source>
</evidence>
<protein>
    <recommendedName>
        <fullName evidence="2">Glycosyl transferase family 1 domain-containing protein</fullName>
    </recommendedName>
</protein>
<proteinExistence type="predicted"/>
<keyword evidence="1" id="KW-0328">Glycosyltransferase</keyword>
<feature type="non-terminal residue" evidence="3">
    <location>
        <position position="328"/>
    </location>
</feature>
<dbReference type="CDD" id="cd03801">
    <property type="entry name" value="GT4_PimA-like"/>
    <property type="match status" value="1"/>
</dbReference>
<accession>A0AAE0FPH3</accession>
<reference evidence="3 4" key="1">
    <citation type="journal article" date="2015" name="Genome Biol. Evol.">
        <title>Comparative Genomics of a Bacterivorous Green Alga Reveals Evolutionary Causalities and Consequences of Phago-Mixotrophic Mode of Nutrition.</title>
        <authorList>
            <person name="Burns J.A."/>
            <person name="Paasch A."/>
            <person name="Narechania A."/>
            <person name="Kim E."/>
        </authorList>
    </citation>
    <scope>NUCLEOTIDE SEQUENCE [LARGE SCALE GENOMIC DNA]</scope>
    <source>
        <strain evidence="3 4">PLY_AMNH</strain>
    </source>
</reference>
<evidence type="ECO:0000313" key="4">
    <source>
        <dbReference type="Proteomes" id="UP001190700"/>
    </source>
</evidence>
<evidence type="ECO:0000259" key="2">
    <source>
        <dbReference type="Pfam" id="PF00534"/>
    </source>
</evidence>
<organism evidence="3 4">
    <name type="scientific">Cymbomonas tetramitiformis</name>
    <dbReference type="NCBI Taxonomy" id="36881"/>
    <lineage>
        <taxon>Eukaryota</taxon>
        <taxon>Viridiplantae</taxon>
        <taxon>Chlorophyta</taxon>
        <taxon>Pyramimonadophyceae</taxon>
        <taxon>Pyramimonadales</taxon>
        <taxon>Pyramimonadaceae</taxon>
        <taxon>Cymbomonas</taxon>
    </lineage>
</organism>
<dbReference type="AlphaFoldDB" id="A0AAE0FPH3"/>
<feature type="domain" description="Glycosyl transferase family 1" evidence="2">
    <location>
        <begin position="273"/>
        <end position="325"/>
    </location>
</feature>
<keyword evidence="4" id="KW-1185">Reference proteome</keyword>
<dbReference type="PANTHER" id="PTHR12526">
    <property type="entry name" value="GLYCOSYLTRANSFERASE"/>
    <property type="match status" value="1"/>
</dbReference>
<dbReference type="EMBL" id="LGRX02015208">
    <property type="protein sequence ID" value="KAK3263617.1"/>
    <property type="molecule type" value="Genomic_DNA"/>
</dbReference>
<dbReference type="Pfam" id="PF00534">
    <property type="entry name" value="Glycos_transf_1"/>
    <property type="match status" value="1"/>
</dbReference>
<dbReference type="SUPFAM" id="SSF53756">
    <property type="entry name" value="UDP-Glycosyltransferase/glycogen phosphorylase"/>
    <property type="match status" value="1"/>
</dbReference>
<dbReference type="Proteomes" id="UP001190700">
    <property type="component" value="Unassembled WGS sequence"/>
</dbReference>
<comment type="caution">
    <text evidence="3">The sequence shown here is derived from an EMBL/GenBank/DDBJ whole genome shotgun (WGS) entry which is preliminary data.</text>
</comment>